<evidence type="ECO:0000256" key="1">
    <source>
        <dbReference type="SAM" id="Phobius"/>
    </source>
</evidence>
<keyword evidence="1" id="KW-0472">Membrane</keyword>
<dbReference type="PATRIC" id="fig|1348334.3.peg.3057"/>
<dbReference type="AlphaFoldDB" id="U7QG17"/>
<dbReference type="InterPro" id="IPR019664">
    <property type="entry name" value="Uncharacterised_Ycf51"/>
</dbReference>
<evidence type="ECO:0000313" key="2">
    <source>
        <dbReference type="EMBL" id="ERT06858.1"/>
    </source>
</evidence>
<dbReference type="Pfam" id="PF10726">
    <property type="entry name" value="DUF2518"/>
    <property type="match status" value="1"/>
</dbReference>
<evidence type="ECO:0000313" key="3">
    <source>
        <dbReference type="Proteomes" id="UP000017127"/>
    </source>
</evidence>
<name>U7QG17_9CYAN</name>
<comment type="caution">
    <text evidence="2">The sequence shown here is derived from an EMBL/GenBank/DDBJ whole genome shotgun (WGS) entry which is preliminary data.</text>
</comment>
<dbReference type="RefSeq" id="WP_023066895.1">
    <property type="nucleotide sequence ID" value="NZ_AUZM01000029.1"/>
</dbReference>
<keyword evidence="1" id="KW-0812">Transmembrane</keyword>
<keyword evidence="1" id="KW-1133">Transmembrane helix</keyword>
<organism evidence="2 3">
    <name type="scientific">Lyngbya aestuarii BL J</name>
    <dbReference type="NCBI Taxonomy" id="1348334"/>
    <lineage>
        <taxon>Bacteria</taxon>
        <taxon>Bacillati</taxon>
        <taxon>Cyanobacteriota</taxon>
        <taxon>Cyanophyceae</taxon>
        <taxon>Oscillatoriophycideae</taxon>
        <taxon>Oscillatoriales</taxon>
        <taxon>Microcoleaceae</taxon>
        <taxon>Lyngbya</taxon>
    </lineage>
</organism>
<proteinExistence type="predicted"/>
<evidence type="ECO:0008006" key="4">
    <source>
        <dbReference type="Google" id="ProtNLM"/>
    </source>
</evidence>
<gene>
    <name evidence="2" type="ORF">M595_3156</name>
</gene>
<reference evidence="2 3" key="1">
    <citation type="journal article" date="2013" name="Front. Microbiol.">
        <title>Comparative genomic analyses of the cyanobacterium, Lyngbya aestuarii BL J, a powerful hydrogen producer.</title>
        <authorList>
            <person name="Kothari A."/>
            <person name="Vaughn M."/>
            <person name="Garcia-Pichel F."/>
        </authorList>
    </citation>
    <scope>NUCLEOTIDE SEQUENCE [LARGE SCALE GENOMIC DNA]</scope>
    <source>
        <strain evidence="2 3">BL J</strain>
    </source>
</reference>
<dbReference type="EMBL" id="AUZM01000029">
    <property type="protein sequence ID" value="ERT06858.1"/>
    <property type="molecule type" value="Genomic_DNA"/>
</dbReference>
<feature type="transmembrane region" description="Helical" evidence="1">
    <location>
        <begin position="12"/>
        <end position="31"/>
    </location>
</feature>
<sequence length="176" mass="19615">MLSTAALLNYSKWIGFFTLFCAFLMVLGFIFKWGIRFRLVGITAFMGVLTGGVFALGLGLFNRVEVPGAVQYSRVYDDGDRQIVIVVKPQTTPTELEATLQQAGADLFSPGRAGRPDERLTIRARTLIHPEPGVSEPVYLGQVRRSYSPEKGQDLEVDLYLERFAHLQEVMENSPA</sequence>
<keyword evidence="3" id="KW-1185">Reference proteome</keyword>
<dbReference type="OrthoDB" id="422772at2"/>
<feature type="transmembrane region" description="Helical" evidence="1">
    <location>
        <begin position="38"/>
        <end position="61"/>
    </location>
</feature>
<protein>
    <recommendedName>
        <fullName evidence="4">DUF2518 family protein</fullName>
    </recommendedName>
</protein>
<accession>U7QG17</accession>
<dbReference type="Proteomes" id="UP000017127">
    <property type="component" value="Unassembled WGS sequence"/>
</dbReference>